<evidence type="ECO:0000313" key="1">
    <source>
        <dbReference type="EMBL" id="EKF50923.1"/>
    </source>
</evidence>
<reference evidence="1 2" key="1">
    <citation type="journal article" date="2012" name="J. Bacteriol.">
        <title>Genome Sequence of the Bacteriocin-Producing Strain Lactococcus garvieae DCC43.</title>
        <authorList>
            <person name="Gabrielsen C."/>
            <person name="Brede D.A."/>
            <person name="Hernandez P.E."/>
            <person name="Nes I.F."/>
            <person name="Diep D.B."/>
        </authorList>
    </citation>
    <scope>NUCLEOTIDE SEQUENCE [LARGE SCALE GENOMIC DNA]</scope>
    <source>
        <strain evidence="1 2">DCC43</strain>
    </source>
</reference>
<proteinExistence type="predicted"/>
<dbReference type="RefSeq" id="WP_003136210.1">
    <property type="nucleotide sequence ID" value="NZ_AMQS01000029.1"/>
</dbReference>
<dbReference type="Proteomes" id="UP000006787">
    <property type="component" value="Unassembled WGS sequence"/>
</dbReference>
<evidence type="ECO:0000313" key="2">
    <source>
        <dbReference type="Proteomes" id="UP000006787"/>
    </source>
</evidence>
<gene>
    <name evidence="1" type="ORF">C426_1695</name>
</gene>
<evidence type="ECO:0008006" key="3">
    <source>
        <dbReference type="Google" id="ProtNLM"/>
    </source>
</evidence>
<dbReference type="AlphaFoldDB" id="K2NTL9"/>
<organism evidence="1 2">
    <name type="scientific">Lactococcus garvieae DCC43</name>
    <dbReference type="NCBI Taxonomy" id="1231377"/>
    <lineage>
        <taxon>Bacteria</taxon>
        <taxon>Bacillati</taxon>
        <taxon>Bacillota</taxon>
        <taxon>Bacilli</taxon>
        <taxon>Lactobacillales</taxon>
        <taxon>Streptococcaceae</taxon>
        <taxon>Lactococcus</taxon>
    </lineage>
</organism>
<protein>
    <recommendedName>
        <fullName evidence="3">DUF2829 domain-containing protein</fullName>
    </recommendedName>
</protein>
<sequence>MNIIEATKKALEKNKAITNPDASEVGVVFVPTNSGPLGIVIVGIEPYSVNEEGVYKEKWPSASNFWNPKASDLLRDDWELY</sequence>
<name>K2NTL9_9LACT</name>
<dbReference type="PATRIC" id="fig|1231377.3.peg.1674"/>
<dbReference type="EMBL" id="AMQS01000029">
    <property type="protein sequence ID" value="EKF50923.1"/>
    <property type="molecule type" value="Genomic_DNA"/>
</dbReference>
<accession>K2NTL9</accession>
<comment type="caution">
    <text evidence="1">The sequence shown here is derived from an EMBL/GenBank/DDBJ whole genome shotgun (WGS) entry which is preliminary data.</text>
</comment>